<evidence type="ECO:0000313" key="2">
    <source>
        <dbReference type="EMBL" id="TSB33696.1"/>
    </source>
</evidence>
<dbReference type="RefSeq" id="WP_143940450.1">
    <property type="nucleotide sequence ID" value="NZ_VKLS01000382.1"/>
</dbReference>
<feature type="transmembrane region" description="Helical" evidence="1">
    <location>
        <begin position="37"/>
        <end position="57"/>
    </location>
</feature>
<evidence type="ECO:0000313" key="3">
    <source>
        <dbReference type="Proteomes" id="UP000320888"/>
    </source>
</evidence>
<name>A0A553YWX0_9ACTN</name>
<reference evidence="2 3" key="1">
    <citation type="submission" date="2019-07" db="EMBL/GenBank/DDBJ databases">
        <title>Draft genome for Streptomyces benahoarensis MZ03-48.</title>
        <authorList>
            <person name="Gonzalez-Pimentel J.L."/>
        </authorList>
    </citation>
    <scope>NUCLEOTIDE SEQUENCE [LARGE SCALE GENOMIC DNA]</scope>
    <source>
        <strain evidence="2 3">MZ03-48</strain>
    </source>
</reference>
<proteinExistence type="predicted"/>
<accession>A0A553YWX0</accession>
<keyword evidence="3" id="KW-1185">Reference proteome</keyword>
<comment type="caution">
    <text evidence="2">The sequence shown here is derived from an EMBL/GenBank/DDBJ whole genome shotgun (WGS) entry which is preliminary data.</text>
</comment>
<evidence type="ECO:0000256" key="1">
    <source>
        <dbReference type="SAM" id="Phobius"/>
    </source>
</evidence>
<dbReference type="AlphaFoldDB" id="A0A553YWX0"/>
<organism evidence="2 3">
    <name type="scientific">Streptomyces benahoarensis</name>
    <dbReference type="NCBI Taxonomy" id="2595054"/>
    <lineage>
        <taxon>Bacteria</taxon>
        <taxon>Bacillati</taxon>
        <taxon>Actinomycetota</taxon>
        <taxon>Actinomycetes</taxon>
        <taxon>Kitasatosporales</taxon>
        <taxon>Streptomycetaceae</taxon>
        <taxon>Streptomyces</taxon>
    </lineage>
</organism>
<protein>
    <submittedName>
        <fullName evidence="2">Uncharacterized protein</fullName>
    </submittedName>
</protein>
<keyword evidence="1" id="KW-1133">Transmembrane helix</keyword>
<gene>
    <name evidence="2" type="ORF">FNZ23_23155</name>
</gene>
<keyword evidence="1" id="KW-0812">Transmembrane</keyword>
<dbReference type="Proteomes" id="UP000320888">
    <property type="component" value="Unassembled WGS sequence"/>
</dbReference>
<dbReference type="EMBL" id="VKLS01000382">
    <property type="protein sequence ID" value="TSB33696.1"/>
    <property type="molecule type" value="Genomic_DNA"/>
</dbReference>
<keyword evidence="1" id="KW-0472">Membrane</keyword>
<sequence>MPSVPSSRPAPRLAVFAVLVCVLAVAAAVVSFVQGSWLGIVWILMAGISSNMAWFYVRRDRLARAAGTETATTG</sequence>